<dbReference type="Gene3D" id="3.90.1200.10">
    <property type="match status" value="1"/>
</dbReference>
<accession>A0A7C3UZK7</accession>
<sequence length="339" mass="37969">MLPGGLENFRVLSVMSFLPAAHSLDHLLRRHLGACRGRSLNMERLRASRLVVRFFCDGDGPGLVGKFFGEQIPASAQDRSLIKEYRNYLAAPAWGLTRGFIPRLLGQFPGVRLGLLLQGIPGPDLDHYLSGAAQGRDLETCLQKVAQLAELLAFFHSRPLPSRPVSPQPALAYFQKLRRQLGDQGLLSPEESAALAEEGRAWEARLTAYPDRQVLLHGDATPTNFLFPDGRVVAVDLERLRPGDRLFDLSWVAGELRHAWGWRGRDFHESETVIQPFLRAYLTAISAKAELARRIFALNPLYMALAELRIARNAYLAMAYRRALVAEACRCLEYGRRLS</sequence>
<name>A0A7C3UZK7_9BACT</name>
<dbReference type="SUPFAM" id="SSF56112">
    <property type="entry name" value="Protein kinase-like (PK-like)"/>
    <property type="match status" value="1"/>
</dbReference>
<evidence type="ECO:0000313" key="2">
    <source>
        <dbReference type="EMBL" id="HGF35436.1"/>
    </source>
</evidence>
<feature type="domain" description="Aminoglycoside phosphotransferase" evidence="1">
    <location>
        <begin position="115"/>
        <end position="282"/>
    </location>
</feature>
<protein>
    <recommendedName>
        <fullName evidence="1">Aminoglycoside phosphotransferase domain-containing protein</fullName>
    </recommendedName>
</protein>
<comment type="caution">
    <text evidence="2">The sequence shown here is derived from an EMBL/GenBank/DDBJ whole genome shotgun (WGS) entry which is preliminary data.</text>
</comment>
<dbReference type="InterPro" id="IPR011009">
    <property type="entry name" value="Kinase-like_dom_sf"/>
</dbReference>
<dbReference type="EMBL" id="DTMF01000332">
    <property type="protein sequence ID" value="HGF35436.1"/>
    <property type="molecule type" value="Genomic_DNA"/>
</dbReference>
<dbReference type="InterPro" id="IPR002575">
    <property type="entry name" value="Aminoglycoside_PTrfase"/>
</dbReference>
<dbReference type="Pfam" id="PF01636">
    <property type="entry name" value="APH"/>
    <property type="match status" value="1"/>
</dbReference>
<dbReference type="AlphaFoldDB" id="A0A7C3UZK7"/>
<proteinExistence type="predicted"/>
<gene>
    <name evidence="2" type="ORF">ENW96_13835</name>
</gene>
<organism evidence="2">
    <name type="scientific">Desulfobacca acetoxidans</name>
    <dbReference type="NCBI Taxonomy" id="60893"/>
    <lineage>
        <taxon>Bacteria</taxon>
        <taxon>Pseudomonadati</taxon>
        <taxon>Thermodesulfobacteriota</taxon>
        <taxon>Desulfobaccia</taxon>
        <taxon>Desulfobaccales</taxon>
        <taxon>Desulfobaccaceae</taxon>
        <taxon>Desulfobacca</taxon>
    </lineage>
</organism>
<evidence type="ECO:0000259" key="1">
    <source>
        <dbReference type="Pfam" id="PF01636"/>
    </source>
</evidence>
<reference evidence="2" key="1">
    <citation type="journal article" date="2020" name="mSystems">
        <title>Genome- and Community-Level Interaction Insights into Carbon Utilization and Element Cycling Functions of Hydrothermarchaeota in Hydrothermal Sediment.</title>
        <authorList>
            <person name="Zhou Z."/>
            <person name="Liu Y."/>
            <person name="Xu W."/>
            <person name="Pan J."/>
            <person name="Luo Z.H."/>
            <person name="Li M."/>
        </authorList>
    </citation>
    <scope>NUCLEOTIDE SEQUENCE [LARGE SCALE GENOMIC DNA]</scope>
    <source>
        <strain evidence="2">SpSt-897</strain>
    </source>
</reference>